<dbReference type="GeneID" id="24105916"/>
<dbReference type="RefSeq" id="XP_012186637.1">
    <property type="nucleotide sequence ID" value="XM_012331247.1"/>
</dbReference>
<accession>R9P4L6</accession>
<dbReference type="HOGENOM" id="CLU_592114_0_0_1"/>
<feature type="region of interest" description="Disordered" evidence="1">
    <location>
        <begin position="194"/>
        <end position="231"/>
    </location>
</feature>
<sequence>MTPFDAIRWSSWVNLCLTATSSPVGRDANNGLLDHEESPNVVNHGFDWQHFQPMQAWSPNALDDMSFTPSGLSYQGPGSSAGQQSNWVWHGTVFQDREEARPIQPLRSQVEAVDPTTPPNSPSYSGQKVATAKAPLRFTPHDDSLTRAPTQSVEGARNLPSYTWMRPASILDSSATEGSTASIQPVRIFDSFERRRSPTVRQPDSILDSSKPGGSAIVTQPATLPDHSSPDDMGSDILKKMLADLRFTREARLEWEEDMRKALGNPRLKFDGVDTQSPYKPRIFVAKDMVDLNDHHSSMLVRTLPSSSEPLTEAQRLTTSTHFMRRLHTGLVVKLKDLPWKTERNRMFVYLNSIRNTAYLNEEYFLNHLTFLPVNSPRLSWDLLLTIFSDRKQLIVLPPRTEHGLSLMLAQHEEATKRMGLLQEVTGKLEDDRQIVSLWSPILKDKYRSTVVLYGFAKLDRSYEGETLRHLQRLCASWKGPAWDAAYYLQKHWPEGFVEAAEMAH</sequence>
<protein>
    <submittedName>
        <fullName evidence="2">Uncharacterized protein</fullName>
    </submittedName>
</protein>
<dbReference type="AlphaFoldDB" id="R9P4L6"/>
<dbReference type="Proteomes" id="UP000014071">
    <property type="component" value="Unassembled WGS sequence"/>
</dbReference>
<dbReference type="eggNOG" id="ENOG502RDSE">
    <property type="taxonomic scope" value="Eukaryota"/>
</dbReference>
<gene>
    <name evidence="2" type="ORF">PHSY_000611</name>
</gene>
<dbReference type="EMBL" id="DF238772">
    <property type="protein sequence ID" value="GAC93050.1"/>
    <property type="molecule type" value="Genomic_DNA"/>
</dbReference>
<evidence type="ECO:0000313" key="3">
    <source>
        <dbReference type="Proteomes" id="UP000014071"/>
    </source>
</evidence>
<keyword evidence="3" id="KW-1185">Reference proteome</keyword>
<name>R9P4L6_PSEHS</name>
<organism evidence="2 3">
    <name type="scientific">Pseudozyma hubeiensis (strain SY62)</name>
    <name type="common">Yeast</name>
    <dbReference type="NCBI Taxonomy" id="1305764"/>
    <lineage>
        <taxon>Eukaryota</taxon>
        <taxon>Fungi</taxon>
        <taxon>Dikarya</taxon>
        <taxon>Basidiomycota</taxon>
        <taxon>Ustilaginomycotina</taxon>
        <taxon>Ustilaginomycetes</taxon>
        <taxon>Ustilaginales</taxon>
        <taxon>Ustilaginaceae</taxon>
        <taxon>Pseudozyma</taxon>
    </lineage>
</organism>
<evidence type="ECO:0000256" key="1">
    <source>
        <dbReference type="SAM" id="MobiDB-lite"/>
    </source>
</evidence>
<proteinExistence type="predicted"/>
<evidence type="ECO:0000313" key="2">
    <source>
        <dbReference type="EMBL" id="GAC93050.1"/>
    </source>
</evidence>
<reference evidence="3" key="1">
    <citation type="journal article" date="2013" name="Genome Announc.">
        <title>Draft genome sequence of the basidiomycetous yeast-like fungus Pseudozyma hubeiensis SY62, which produces an abundant amount of the biosurfactant mannosylerythritol lipids.</title>
        <authorList>
            <person name="Konishi M."/>
            <person name="Hatada Y."/>
            <person name="Horiuchi J."/>
        </authorList>
    </citation>
    <scope>NUCLEOTIDE SEQUENCE [LARGE SCALE GENOMIC DNA]</scope>
    <source>
        <strain evidence="3">SY62</strain>
    </source>
</reference>
<dbReference type="OrthoDB" id="2556674at2759"/>